<keyword evidence="1" id="KW-1133">Transmembrane helix</keyword>
<keyword evidence="1" id="KW-0472">Membrane</keyword>
<evidence type="ECO:0008006" key="4">
    <source>
        <dbReference type="Google" id="ProtNLM"/>
    </source>
</evidence>
<reference evidence="2 3" key="1">
    <citation type="submission" date="2015-09" db="EMBL/GenBank/DDBJ databases">
        <title>Complete genome sequence of a benzo[a]pyrene-degrading bacterium Altererythrobacter epoxidivorans CGMCC 1.7731T.</title>
        <authorList>
            <person name="Li Z."/>
            <person name="Cheng H."/>
            <person name="Huo Y."/>
            <person name="Xu X."/>
        </authorList>
    </citation>
    <scope>NUCLEOTIDE SEQUENCE [LARGE SCALE GENOMIC DNA]</scope>
    <source>
        <strain evidence="2 3">CGMCC 1.7731</strain>
    </source>
</reference>
<evidence type="ECO:0000256" key="1">
    <source>
        <dbReference type="SAM" id="Phobius"/>
    </source>
</evidence>
<gene>
    <name evidence="2" type="ORF">AMC99_02049</name>
</gene>
<dbReference type="Pfam" id="PF14014">
    <property type="entry name" value="DUF4230"/>
    <property type="match status" value="1"/>
</dbReference>
<dbReference type="OrthoDB" id="7558887at2"/>
<dbReference type="Proteomes" id="UP000057938">
    <property type="component" value="Chromosome"/>
</dbReference>
<accession>A0A0M4M968</accession>
<dbReference type="EMBL" id="CP012669">
    <property type="protein sequence ID" value="ALE17335.1"/>
    <property type="molecule type" value="Genomic_DNA"/>
</dbReference>
<dbReference type="AlphaFoldDB" id="A0A0M4M968"/>
<evidence type="ECO:0000313" key="3">
    <source>
        <dbReference type="Proteomes" id="UP000057938"/>
    </source>
</evidence>
<dbReference type="PATRIC" id="fig|361183.4.peg.2017"/>
<feature type="transmembrane region" description="Helical" evidence="1">
    <location>
        <begin position="29"/>
        <end position="47"/>
    </location>
</feature>
<dbReference type="STRING" id="361183.AMC99_02049"/>
<sequence length="232" mass="25413">MADDLKSSGLEPQVALPLMRDKPLAQVQAVPWLIVILLLAATAWLGWKAFFEKEEGDPVASAMLAFQKQNSLTVFSSRFEVVAESIDTRGIAGFDLLKSRQAAIIPATVEYRLDLAQMDRDRFAWDAESETLSVTLPPLRISRPNLDEAQARIFTEGAYVTRDASSDLSRNNSAQAEKRASVFAKNPQVLALARTAAKEAVRQNLAIPLQVSGYENASVTVMFEGEDPKSGT</sequence>
<keyword evidence="3" id="KW-1185">Reference proteome</keyword>
<name>A0A0M4M968_9SPHN</name>
<protein>
    <recommendedName>
        <fullName evidence="4">DUF4230 domain-containing protein</fullName>
    </recommendedName>
</protein>
<dbReference type="KEGG" id="aep:AMC99_02049"/>
<proteinExistence type="predicted"/>
<dbReference type="InterPro" id="IPR025324">
    <property type="entry name" value="DUF4230"/>
</dbReference>
<keyword evidence="1" id="KW-0812">Transmembrane</keyword>
<dbReference type="RefSeq" id="WP_061926166.1">
    <property type="nucleotide sequence ID" value="NZ_CP012669.1"/>
</dbReference>
<organism evidence="2 3">
    <name type="scientific">Altererythrobacter epoxidivorans</name>
    <dbReference type="NCBI Taxonomy" id="361183"/>
    <lineage>
        <taxon>Bacteria</taxon>
        <taxon>Pseudomonadati</taxon>
        <taxon>Pseudomonadota</taxon>
        <taxon>Alphaproteobacteria</taxon>
        <taxon>Sphingomonadales</taxon>
        <taxon>Erythrobacteraceae</taxon>
        <taxon>Altererythrobacter</taxon>
    </lineage>
</organism>
<evidence type="ECO:0000313" key="2">
    <source>
        <dbReference type="EMBL" id="ALE17335.1"/>
    </source>
</evidence>